<gene>
    <name evidence="2" type="ORF">EV700_2924</name>
</gene>
<dbReference type="Gene3D" id="3.40.50.300">
    <property type="entry name" value="P-loop containing nucleotide triphosphate hydrolases"/>
    <property type="match status" value="1"/>
</dbReference>
<dbReference type="PANTHER" id="PTHR13748:SF46">
    <property type="entry name" value="ZINC CHAPERONE YEIR"/>
    <property type="match status" value="1"/>
</dbReference>
<feature type="domain" description="CobW/HypB/UreG nucleotide-binding" evidence="1">
    <location>
        <begin position="9"/>
        <end position="174"/>
    </location>
</feature>
<dbReference type="InterPro" id="IPR003495">
    <property type="entry name" value="CobW/HypB/UreG_nucleotide-bd"/>
</dbReference>
<dbReference type="SUPFAM" id="SSF52540">
    <property type="entry name" value="P-loop containing nucleoside triphosphate hydrolases"/>
    <property type="match status" value="1"/>
</dbReference>
<evidence type="ECO:0000313" key="2">
    <source>
        <dbReference type="EMBL" id="RZU37057.1"/>
    </source>
</evidence>
<dbReference type="InterPro" id="IPR027417">
    <property type="entry name" value="P-loop_NTPase"/>
</dbReference>
<accession>A0A4Q7YI08</accession>
<protein>
    <submittedName>
        <fullName evidence="2">G3E family GTPase</fullName>
    </submittedName>
</protein>
<dbReference type="RefSeq" id="WP_130415119.1">
    <property type="nucleotide sequence ID" value="NZ_SHKX01000015.1"/>
</dbReference>
<comment type="caution">
    <text evidence="2">The sequence shown here is derived from an EMBL/GenBank/DDBJ whole genome shotgun (WGS) entry which is preliminary data.</text>
</comment>
<dbReference type="InterPro" id="IPR051316">
    <property type="entry name" value="Zinc-reg_GTPase_activator"/>
</dbReference>
<dbReference type="CDD" id="cd03112">
    <property type="entry name" value="CobW-like"/>
    <property type="match status" value="1"/>
</dbReference>
<sequence length="335" mass="37134">MQPILQAIPANIITGFLGAGKTTLVRSLLQRRPAGERWAVLVNEFGQIGIDGSLIENNADGIHIKEVAGGCICCANFLPMQVALSQLLAKARPHRLLVEPTGLGHPRQIVENLTEDHWRSTLDLRATLCVVDARQLDDPRVTTHETFLAQADIADVLVFSKDDLLDDARRQQARDFAAQLPPPVREAAFSARGDLPAALLDIPRRHTRLVKRSLLHVRQATESPASPQIPPYHYHQLVLDLEVGGWVFPADWRFRHNDLLNLLFACRADRIKGVIHTDQGWLEVNLTGLDAGLHSRSPSADSRLELIVSGGADWEALEKQLLATQLPEHGHLNVR</sequence>
<dbReference type="PANTHER" id="PTHR13748">
    <property type="entry name" value="COBW-RELATED"/>
    <property type="match status" value="1"/>
</dbReference>
<dbReference type="OrthoDB" id="9808822at2"/>
<dbReference type="Pfam" id="PF02492">
    <property type="entry name" value="cobW"/>
    <property type="match status" value="1"/>
</dbReference>
<dbReference type="GO" id="GO:0005737">
    <property type="term" value="C:cytoplasm"/>
    <property type="evidence" value="ECO:0007669"/>
    <property type="project" value="TreeGrafter"/>
</dbReference>
<reference evidence="2 3" key="1">
    <citation type="submission" date="2019-02" db="EMBL/GenBank/DDBJ databases">
        <title>Genomic Encyclopedia of Type Strains, Phase IV (KMG-IV): sequencing the most valuable type-strain genomes for metagenomic binning, comparative biology and taxonomic classification.</title>
        <authorList>
            <person name="Goeker M."/>
        </authorList>
    </citation>
    <scope>NUCLEOTIDE SEQUENCE [LARGE SCALE GENOMIC DNA]</scope>
    <source>
        <strain evidence="2 3">DSM 105135</strain>
    </source>
</reference>
<organism evidence="2 3">
    <name type="scientific">Fluviicoccus keumensis</name>
    <dbReference type="NCBI Taxonomy" id="1435465"/>
    <lineage>
        <taxon>Bacteria</taxon>
        <taxon>Pseudomonadati</taxon>
        <taxon>Pseudomonadota</taxon>
        <taxon>Gammaproteobacteria</taxon>
        <taxon>Moraxellales</taxon>
        <taxon>Moraxellaceae</taxon>
        <taxon>Fluviicoccus</taxon>
    </lineage>
</organism>
<proteinExistence type="predicted"/>
<keyword evidence="3" id="KW-1185">Reference proteome</keyword>
<dbReference type="AlphaFoldDB" id="A0A4Q7YI08"/>
<dbReference type="Proteomes" id="UP000292423">
    <property type="component" value="Unassembled WGS sequence"/>
</dbReference>
<evidence type="ECO:0000313" key="3">
    <source>
        <dbReference type="Proteomes" id="UP000292423"/>
    </source>
</evidence>
<dbReference type="EMBL" id="SHKX01000015">
    <property type="protein sequence ID" value="RZU37057.1"/>
    <property type="molecule type" value="Genomic_DNA"/>
</dbReference>
<name>A0A4Q7YI08_9GAMM</name>
<evidence type="ECO:0000259" key="1">
    <source>
        <dbReference type="Pfam" id="PF02492"/>
    </source>
</evidence>